<dbReference type="Proteomes" id="UP000284751">
    <property type="component" value="Unassembled WGS sequence"/>
</dbReference>
<accession>A0A412AWR2</accession>
<dbReference type="EMBL" id="QRTC01000032">
    <property type="protein sequence ID" value="RGQ39581.1"/>
    <property type="molecule type" value="Genomic_DNA"/>
</dbReference>
<reference evidence="1 2" key="1">
    <citation type="submission" date="2018-08" db="EMBL/GenBank/DDBJ databases">
        <title>A genome reference for cultivated species of the human gut microbiota.</title>
        <authorList>
            <person name="Zou Y."/>
            <person name="Xue W."/>
            <person name="Luo G."/>
        </authorList>
    </citation>
    <scope>NUCLEOTIDE SEQUENCE [LARGE SCALE GENOMIC DNA]</scope>
    <source>
        <strain evidence="1 2">AF28-26</strain>
    </source>
</reference>
<organism evidence="1 2">
    <name type="scientific">[Clostridium] leptum</name>
    <dbReference type="NCBI Taxonomy" id="1535"/>
    <lineage>
        <taxon>Bacteria</taxon>
        <taxon>Bacillati</taxon>
        <taxon>Bacillota</taxon>
        <taxon>Clostridia</taxon>
        <taxon>Eubacteriales</taxon>
        <taxon>Oscillospiraceae</taxon>
        <taxon>Oscillospiraceae incertae sedis</taxon>
    </lineage>
</organism>
<evidence type="ECO:0000313" key="2">
    <source>
        <dbReference type="Proteomes" id="UP000284751"/>
    </source>
</evidence>
<protein>
    <submittedName>
        <fullName evidence="1">Uncharacterized protein</fullName>
    </submittedName>
</protein>
<sequence>MTQRKCFSSPANRQKAVFWLEAAGAFFCLFLRNRKFCFPQVAKRLPFAENAGIASFPTLSREMA</sequence>
<dbReference type="AlphaFoldDB" id="A0A412AWR2"/>
<proteinExistence type="predicted"/>
<comment type="caution">
    <text evidence="1">The sequence shown here is derived from an EMBL/GenBank/DDBJ whole genome shotgun (WGS) entry which is preliminary data.</text>
</comment>
<gene>
    <name evidence="1" type="ORF">DWY99_08730</name>
</gene>
<evidence type="ECO:0000313" key="1">
    <source>
        <dbReference type="EMBL" id="RGQ39581.1"/>
    </source>
</evidence>
<name>A0A412AWR2_9FIRM</name>